<comment type="caution">
    <text evidence="2">The sequence shown here is derived from an EMBL/GenBank/DDBJ whole genome shotgun (WGS) entry which is preliminary data.</text>
</comment>
<feature type="chain" id="PRO_5046795226" description="Lipoprotein" evidence="1">
    <location>
        <begin position="26"/>
        <end position="261"/>
    </location>
</feature>
<name>A0ABW7PQP4_9ACTN</name>
<organism evidence="2 3">
    <name type="scientific">Streptomyces racemochromogenes</name>
    <dbReference type="NCBI Taxonomy" id="67353"/>
    <lineage>
        <taxon>Bacteria</taxon>
        <taxon>Bacillati</taxon>
        <taxon>Actinomycetota</taxon>
        <taxon>Actinomycetes</taxon>
        <taxon>Kitasatosporales</taxon>
        <taxon>Streptomycetaceae</taxon>
        <taxon>Streptomyces</taxon>
    </lineage>
</organism>
<evidence type="ECO:0008006" key="4">
    <source>
        <dbReference type="Google" id="ProtNLM"/>
    </source>
</evidence>
<dbReference type="Proteomes" id="UP001610631">
    <property type="component" value="Unassembled WGS sequence"/>
</dbReference>
<gene>
    <name evidence="2" type="ORF">WDV06_36875</name>
</gene>
<proteinExistence type="predicted"/>
<feature type="non-terminal residue" evidence="2">
    <location>
        <position position="261"/>
    </location>
</feature>
<evidence type="ECO:0000256" key="1">
    <source>
        <dbReference type="SAM" id="SignalP"/>
    </source>
</evidence>
<dbReference type="EMBL" id="JBBDHD010000296">
    <property type="protein sequence ID" value="MFH7600629.1"/>
    <property type="molecule type" value="Genomic_DNA"/>
</dbReference>
<feature type="signal peptide" evidence="1">
    <location>
        <begin position="1"/>
        <end position="25"/>
    </location>
</feature>
<keyword evidence="1" id="KW-0732">Signal</keyword>
<keyword evidence="3" id="KW-1185">Reference proteome</keyword>
<evidence type="ECO:0000313" key="3">
    <source>
        <dbReference type="Proteomes" id="UP001610631"/>
    </source>
</evidence>
<reference evidence="2 3" key="1">
    <citation type="submission" date="2024-03" db="EMBL/GenBank/DDBJ databases">
        <title>Whole genome sequencing of Streptomyces racemochromogenes, to identify antimicrobial biosynthetic gene clusters.</title>
        <authorList>
            <person name="Suryawanshi P."/>
            <person name="Krishnaraj P.U."/>
            <person name="Arun Y.P."/>
            <person name="Suryawanshi M.P."/>
            <person name="Rakshit O."/>
        </authorList>
    </citation>
    <scope>NUCLEOTIDE SEQUENCE [LARGE SCALE GENOMIC DNA]</scope>
    <source>
        <strain evidence="2 3">AUDT626</strain>
    </source>
</reference>
<accession>A0ABW7PQP4</accession>
<protein>
    <recommendedName>
        <fullName evidence="4">Lipoprotein</fullName>
    </recommendedName>
</protein>
<evidence type="ECO:0000313" key="2">
    <source>
        <dbReference type="EMBL" id="MFH7600629.1"/>
    </source>
</evidence>
<sequence>MNRRLRLSLSTLALTAVAATGTVTATTGPAYALLPNRSCGTITDADAAVAAQLNQQLTGSLAHAMTAYRVSCARAVVTTVRGLGLPERAAVIAVTTAIVESTLENNPNVLDHTSVGLFQQQDFWGSTQQRLDPAWSTTAFINAMQRTYPGGSWQSQDIGTVCQNVQRSAYPDRYGQQAADGQRIVAALGVPAPTPAPAASGPTAATLYNPDTATAEAFAVNADGIMVHAYNTKGGPGWTPWESLDNSFRFTGSPTAVYNPV</sequence>